<feature type="region of interest" description="Disordered" evidence="3">
    <location>
        <begin position="1"/>
        <end position="38"/>
    </location>
</feature>
<protein>
    <recommendedName>
        <fullName evidence="4">BTB domain-containing protein</fullName>
    </recommendedName>
</protein>
<feature type="domain" description="BTB" evidence="4">
    <location>
        <begin position="436"/>
        <end position="507"/>
    </location>
</feature>
<comment type="caution">
    <text evidence="5">The sequence shown here is derived from an EMBL/GenBank/DDBJ whole genome shotgun (WGS) entry which is preliminary data.</text>
</comment>
<dbReference type="CDD" id="cd18186">
    <property type="entry name" value="BTB_POZ_ZBTB_KLHL-like"/>
    <property type="match status" value="2"/>
</dbReference>
<dbReference type="InterPro" id="IPR000210">
    <property type="entry name" value="BTB/POZ_dom"/>
</dbReference>
<keyword evidence="6" id="KW-1185">Reference proteome</keyword>
<dbReference type="Gene3D" id="6.10.250.3030">
    <property type="match status" value="2"/>
</dbReference>
<dbReference type="OrthoDB" id="6359943at2759"/>
<dbReference type="GO" id="GO:0016567">
    <property type="term" value="P:protein ubiquitination"/>
    <property type="evidence" value="ECO:0007669"/>
    <property type="project" value="UniProtKB-UniPathway"/>
</dbReference>
<dbReference type="Proteomes" id="UP000701853">
    <property type="component" value="Chromosome 2"/>
</dbReference>
<evidence type="ECO:0000259" key="4">
    <source>
        <dbReference type="PROSITE" id="PS50097"/>
    </source>
</evidence>
<evidence type="ECO:0000256" key="2">
    <source>
        <dbReference type="ARBA" id="ARBA00004906"/>
    </source>
</evidence>
<feature type="compositionally biased region" description="Low complexity" evidence="3">
    <location>
        <begin position="387"/>
        <end position="398"/>
    </location>
</feature>
<organism evidence="5 6">
    <name type="scientific">Gossypium anomalum</name>
    <dbReference type="NCBI Taxonomy" id="47600"/>
    <lineage>
        <taxon>Eukaryota</taxon>
        <taxon>Viridiplantae</taxon>
        <taxon>Streptophyta</taxon>
        <taxon>Embryophyta</taxon>
        <taxon>Tracheophyta</taxon>
        <taxon>Spermatophyta</taxon>
        <taxon>Magnoliopsida</taxon>
        <taxon>eudicotyledons</taxon>
        <taxon>Gunneridae</taxon>
        <taxon>Pentapetalae</taxon>
        <taxon>rosids</taxon>
        <taxon>malvids</taxon>
        <taxon>Malvales</taxon>
        <taxon>Malvaceae</taxon>
        <taxon>Malvoideae</taxon>
        <taxon>Gossypium</taxon>
    </lineage>
</organism>
<dbReference type="EMBL" id="JAHUZN010000002">
    <property type="protein sequence ID" value="KAG8501858.1"/>
    <property type="molecule type" value="Genomic_DNA"/>
</dbReference>
<feature type="compositionally biased region" description="Low complexity" evidence="3">
    <location>
        <begin position="16"/>
        <end position="27"/>
    </location>
</feature>
<dbReference type="SMART" id="SM00225">
    <property type="entry name" value="BTB"/>
    <property type="match status" value="2"/>
</dbReference>
<name>A0A8J5Z3B4_9ROSI</name>
<proteinExistence type="predicted"/>
<dbReference type="InterPro" id="IPR044784">
    <property type="entry name" value="At1g01640-like"/>
</dbReference>
<dbReference type="PANTHER" id="PTHR47274">
    <property type="entry name" value="BTB/POZ DOMAIN CONTAINING PROTEIN, EXPRESSED-RELATED"/>
    <property type="match status" value="1"/>
</dbReference>
<dbReference type="Gene3D" id="3.30.710.10">
    <property type="entry name" value="Potassium Channel Kv1.1, Chain A"/>
    <property type="match status" value="2"/>
</dbReference>
<evidence type="ECO:0000313" key="6">
    <source>
        <dbReference type="Proteomes" id="UP000701853"/>
    </source>
</evidence>
<dbReference type="PROSITE" id="PS50097">
    <property type="entry name" value="BTB"/>
    <property type="match status" value="2"/>
</dbReference>
<dbReference type="CDD" id="cd14733">
    <property type="entry name" value="BACK"/>
    <property type="match status" value="2"/>
</dbReference>
<gene>
    <name evidence="5" type="ORF">CXB51_004716</name>
</gene>
<dbReference type="Pfam" id="PF00651">
    <property type="entry name" value="BTB"/>
    <property type="match status" value="2"/>
</dbReference>
<feature type="compositionally biased region" description="Basic and acidic residues" evidence="3">
    <location>
        <begin position="316"/>
        <end position="325"/>
    </location>
</feature>
<evidence type="ECO:0000256" key="3">
    <source>
        <dbReference type="SAM" id="MobiDB-lite"/>
    </source>
</evidence>
<feature type="domain" description="BTB" evidence="4">
    <location>
        <begin position="65"/>
        <end position="136"/>
    </location>
</feature>
<feature type="region of interest" description="Disordered" evidence="3">
    <location>
        <begin position="298"/>
        <end position="345"/>
    </location>
</feature>
<reference evidence="5 6" key="1">
    <citation type="journal article" date="2021" name="bioRxiv">
        <title>The Gossypium anomalum genome as a resource for cotton improvement and evolutionary analysis of hybrid incompatibility.</title>
        <authorList>
            <person name="Grover C.E."/>
            <person name="Yuan D."/>
            <person name="Arick M.A."/>
            <person name="Miller E.R."/>
            <person name="Hu G."/>
            <person name="Peterson D.G."/>
            <person name="Wendel J.F."/>
            <person name="Udall J.A."/>
        </authorList>
    </citation>
    <scope>NUCLEOTIDE SEQUENCE [LARGE SCALE GENOMIC DNA]</scope>
    <source>
        <strain evidence="5">JFW-Udall</strain>
        <tissue evidence="5">Leaf</tissue>
    </source>
</reference>
<dbReference type="AlphaFoldDB" id="A0A8J5Z3B4"/>
<comment type="pathway">
    <text evidence="2">Protein modification; protein ubiquitination.</text>
</comment>
<feature type="region of interest" description="Disordered" evidence="3">
    <location>
        <begin position="365"/>
        <end position="407"/>
    </location>
</feature>
<feature type="compositionally biased region" description="Low complexity" evidence="3">
    <location>
        <begin position="298"/>
        <end position="314"/>
    </location>
</feature>
<sequence>MSVGTTATFGFGAPNSSQSSPSRSAKSTVTTPVNEKPLTDSEDDLIKRISFLSGFMVALKEQIHTDIKLKPNNGPCISAHKSLLAARSEIFKNILSSDDCKAPPTDTDTITLSELSTEELKSFLEFLYTGDLPADKFKKHVYALCVAADKYEIPYLQESCERYMLNSLNASNALDFLDISNLHSKKKLKETTLNFIVRNMKSIVLSQKGDGLSTTLSVIKHSQSNHSCFMKTMEVEMSMADSSSLKVLMFLIVQALVYLILSKSSNVFSDDKMMMTSLSFKPPRSLSIRRLLASISDLPQGVEPSPSSSSSPSSRARKEMSEARDSVAAVQPKRSENEMFSPPSFGSSSSACSGASIFSSAFASGPPSSTSRFSGTTDPFDFGFRDSSQSSPSRSAKSTVTTPVNEKPLTDTEDDLIKRISFLSGFMVALKDQIHTDIKLKPNNGPCISAHKSLLAARSEIFKNILSSDNCKAPPTDTDTITLSELSTEELKSFLEFLYTGDLPADKFKKHVYALYVAADKYEIPYLQESCERYMLNSLNASNALDTLDISNLHSKKKLKETTLNFIVRNMKSIVSMKNLHPATPIFLLRLQGRLLRPNFDGRDGNETMEVEMSMADSSSLKVLMFLIVQALVYLILSKSSNVSPMTR</sequence>
<evidence type="ECO:0000313" key="5">
    <source>
        <dbReference type="EMBL" id="KAG8501858.1"/>
    </source>
</evidence>
<accession>A0A8J5Z3B4</accession>
<evidence type="ECO:0000256" key="1">
    <source>
        <dbReference type="ARBA" id="ARBA00002668"/>
    </source>
</evidence>
<dbReference type="UniPathway" id="UPA00143"/>
<dbReference type="SUPFAM" id="SSF54695">
    <property type="entry name" value="POZ domain"/>
    <property type="match status" value="2"/>
</dbReference>
<dbReference type="PANTHER" id="PTHR47274:SF1">
    <property type="entry name" value="BTB_POZ DOMAIN CONTAINING PROTEIN, EXPRESSED"/>
    <property type="match status" value="1"/>
</dbReference>
<comment type="function">
    <text evidence="1">May act as a substrate-specific adapter of an E3 ubiquitin-protein ligase complex (CUL3-RBX1-BTB) which mediates the ubiquitination and subsequent proteasomal degradation of target proteins.</text>
</comment>
<dbReference type="InterPro" id="IPR011333">
    <property type="entry name" value="SKP1/BTB/POZ_sf"/>
</dbReference>